<feature type="region of interest" description="Disordered" evidence="1">
    <location>
        <begin position="1015"/>
        <end position="1150"/>
    </location>
</feature>
<reference evidence="2 3" key="1">
    <citation type="journal article" date="2012" name="Genome Biol.">
        <title>Genome and low-iron response of an oceanic diatom adapted to chronic iron limitation.</title>
        <authorList>
            <person name="Lommer M."/>
            <person name="Specht M."/>
            <person name="Roy A.S."/>
            <person name="Kraemer L."/>
            <person name="Andreson R."/>
            <person name="Gutowska M.A."/>
            <person name="Wolf J."/>
            <person name="Bergner S.V."/>
            <person name="Schilhabel M.B."/>
            <person name="Klostermeier U.C."/>
            <person name="Beiko R.G."/>
            <person name="Rosenstiel P."/>
            <person name="Hippler M."/>
            <person name="Laroche J."/>
        </authorList>
    </citation>
    <scope>NUCLEOTIDE SEQUENCE [LARGE SCALE GENOMIC DNA]</scope>
    <source>
        <strain evidence="2 3">CCMP1005</strain>
    </source>
</reference>
<feature type="compositionally biased region" description="Polar residues" evidence="1">
    <location>
        <begin position="109"/>
        <end position="124"/>
    </location>
</feature>
<sequence length="1283" mass="135210">MTTKAPTPFSATSSTGVSSGPKKPSSGGSSAFPPMATKAPTPFSASSSTGVTSGPKKPSSSNSSAFPSMPKTAPSNPFSGRGYGSSTFSFGAKAEKPSSSDDAASNSPQLSFDSKPSSASAFPHVSTSASKFGLFSSVQKTPKDNFAKSNQNATVNVPSEPVQADKSYSAASAYEAELWTQVKLFSQQLQAVRNLQSEAKSCMSSDLAKEIDSLVTKYQEKLAQADFDDSEQAATNQRIVQLFSIQDNLNRQRNESSATIKEQTSDHGATADAKREPLDSVSEKQRRAIALKFRRLDRLQKTAETFGALNGEIFERENSNIIRPSEFLRSRKSSSRPFRHQTSKSANMALLKALKEGYDDVQELSRFVETISHNQMNLTGSLPDYPRTAEKTSVTRLTTRTRASVSLSPRPSKITSPLLGRKKAPSISVKGQSLSSSSSLLRRHKLMRGVGKEQCGACNAKTFQLRDQSVTLRKPNIPDWRSKGKNELFCSSNLVTETRLDPRPSPSAVVKTLFSSPIAGSPRTEWNNRDPTPLKVNVPQKLKTVRAEDAAAAALGESVSCSLLFPTLQILSCQAKFGTTPEALAEGRAAISRDALESKMPASTLPSTNKLNSTNTPIGSSSDTVNATFPAATIPSSMSRTSAFPPMSKSAPKPLSSALGQPPAQASQEAKSNTGVDYTTALKKFFEKNNPSKVADVDLLLRKYEGKECEMFVTLAKKYKAKNGLDSEFLSRVKDIDTNDIQALTRLYFEVYNKAKAMTEGYESKVLSKYKGREKDMFATMAQQWYTVNPMDLPKKDLAEEKKSGEARPNDPFAPKLAEKSASSFSAEREKPESKGEPSSSTSAFESSHVNPADLPSTSPFASSKSKPSASSSTASPFAASEIKKSGVSTSSSPFAATEAPGGVAPSTSPFAPKQSASTTTSPFASSFGSNNVSPSLPDYNKMLTDFYQKYNPAKIGEVGKALEKYKGKEAEMFKKLAQKYNAPNPMEGDHLSAGGGTTSTSSFGFGNMAASMGSTTTPFSTSTAQSKSFSQFAPAPSPFGGNTGQTKSPFSSTQSATPFGAPSATASATTSSASPFTSTSTTTSVFGGTAPGGAFGSQSATSAPSPFGGQTPAPSPFGQTPASSPFGGQSSTFGQPPAGGAQQFGGRNPRDMLTQFYQQYNPNKVNEVDTLLSKYAGQLEQLFVKLAKKYNLDPVATFGLTPKQTTLPAPSFGSPSVLGGGGTPFGGGSAPSSGFGSFPANSSGGGFAAFASGGGNGFGGIAGGQPVPTFGSNPTPFGAARR</sequence>
<dbReference type="PANTHER" id="PTHR39666">
    <property type="entry name" value="RANBP2-TYPE DOMAIN-CONTAINING PROTEIN"/>
    <property type="match status" value="1"/>
</dbReference>
<feature type="compositionally biased region" description="Basic and acidic residues" evidence="1">
    <location>
        <begin position="272"/>
        <end position="281"/>
    </location>
</feature>
<evidence type="ECO:0000313" key="2">
    <source>
        <dbReference type="EMBL" id="EJK45493.1"/>
    </source>
</evidence>
<feature type="compositionally biased region" description="Low complexity" evidence="1">
    <location>
        <begin position="1056"/>
        <end position="1089"/>
    </location>
</feature>
<dbReference type="eggNOG" id="ENOG502S5GD">
    <property type="taxonomic scope" value="Eukaryota"/>
</dbReference>
<dbReference type="Proteomes" id="UP000266841">
    <property type="component" value="Unassembled WGS sequence"/>
</dbReference>
<feature type="compositionally biased region" description="Polar residues" evidence="1">
    <location>
        <begin position="398"/>
        <end position="415"/>
    </location>
</feature>
<dbReference type="PANTHER" id="PTHR39666:SF1">
    <property type="entry name" value="NUCLEAR PORE COMPLEX NUP2_50_61 DOMAIN-CONTAINING PROTEIN"/>
    <property type="match status" value="1"/>
</dbReference>
<feature type="compositionally biased region" description="Low complexity" evidence="1">
    <location>
        <begin position="837"/>
        <end position="848"/>
    </location>
</feature>
<protein>
    <submittedName>
        <fullName evidence="2">Uncharacterized protein</fullName>
    </submittedName>
</protein>
<gene>
    <name evidence="2" type="ORF">THAOC_35891</name>
</gene>
<accession>K0R083</accession>
<feature type="compositionally biased region" description="Polar residues" evidence="1">
    <location>
        <begin position="43"/>
        <end position="52"/>
    </location>
</feature>
<feature type="compositionally biased region" description="Polar residues" evidence="1">
    <location>
        <begin position="1045"/>
        <end position="1055"/>
    </location>
</feature>
<evidence type="ECO:0000313" key="3">
    <source>
        <dbReference type="Proteomes" id="UP000266841"/>
    </source>
</evidence>
<organism evidence="2 3">
    <name type="scientific">Thalassiosira oceanica</name>
    <name type="common">Marine diatom</name>
    <dbReference type="NCBI Taxonomy" id="159749"/>
    <lineage>
        <taxon>Eukaryota</taxon>
        <taxon>Sar</taxon>
        <taxon>Stramenopiles</taxon>
        <taxon>Ochrophyta</taxon>
        <taxon>Bacillariophyta</taxon>
        <taxon>Coscinodiscophyceae</taxon>
        <taxon>Thalassiosirophycidae</taxon>
        <taxon>Thalassiosirales</taxon>
        <taxon>Thalassiosiraceae</taxon>
        <taxon>Thalassiosira</taxon>
    </lineage>
</organism>
<feature type="compositionally biased region" description="Low complexity" evidence="1">
    <location>
        <begin position="856"/>
        <end position="881"/>
    </location>
</feature>
<feature type="compositionally biased region" description="Low complexity" evidence="1">
    <location>
        <begin position="53"/>
        <end position="71"/>
    </location>
</feature>
<feature type="compositionally biased region" description="Polar residues" evidence="1">
    <location>
        <begin position="251"/>
        <end position="262"/>
    </location>
</feature>
<dbReference type="EMBL" id="AGNL01048474">
    <property type="protein sequence ID" value="EJK45493.1"/>
    <property type="molecule type" value="Genomic_DNA"/>
</dbReference>
<feature type="compositionally biased region" description="Basic and acidic residues" evidence="1">
    <location>
        <begin position="827"/>
        <end position="836"/>
    </location>
</feature>
<feature type="region of interest" description="Disordered" evidence="1">
    <location>
        <begin position="251"/>
        <end position="281"/>
    </location>
</feature>
<feature type="compositionally biased region" description="Low complexity" evidence="1">
    <location>
        <begin position="1134"/>
        <end position="1147"/>
    </location>
</feature>
<feature type="compositionally biased region" description="Low complexity" evidence="1">
    <location>
        <begin position="12"/>
        <end position="30"/>
    </location>
</feature>
<proteinExistence type="predicted"/>
<name>K0R083_THAOC</name>
<feature type="compositionally biased region" description="Polar residues" evidence="1">
    <location>
        <begin position="1015"/>
        <end position="1032"/>
    </location>
</feature>
<feature type="compositionally biased region" description="Polar residues" evidence="1">
    <location>
        <begin position="1"/>
        <end position="11"/>
    </location>
</feature>
<dbReference type="OrthoDB" id="49668at2759"/>
<evidence type="ECO:0000256" key="1">
    <source>
        <dbReference type="SAM" id="MobiDB-lite"/>
    </source>
</evidence>
<feature type="region of interest" description="Disordered" evidence="1">
    <location>
        <begin position="398"/>
        <end position="431"/>
    </location>
</feature>
<feature type="compositionally biased region" description="Polar residues" evidence="1">
    <location>
        <begin position="1118"/>
        <end position="1133"/>
    </location>
</feature>
<feature type="compositionally biased region" description="Polar residues" evidence="1">
    <location>
        <begin position="73"/>
        <end position="89"/>
    </location>
</feature>
<keyword evidence="3" id="KW-1185">Reference proteome</keyword>
<comment type="caution">
    <text evidence="2">The sequence shown here is derived from an EMBL/GenBank/DDBJ whole genome shotgun (WGS) entry which is preliminary data.</text>
</comment>
<feature type="compositionally biased region" description="Polar residues" evidence="1">
    <location>
        <begin position="604"/>
        <end position="624"/>
    </location>
</feature>
<feature type="region of interest" description="Disordered" evidence="1">
    <location>
        <begin position="636"/>
        <end position="672"/>
    </location>
</feature>
<feature type="region of interest" description="Disordered" evidence="1">
    <location>
        <begin position="801"/>
        <end position="935"/>
    </location>
</feature>
<feature type="region of interest" description="Disordered" evidence="1">
    <location>
        <begin position="599"/>
        <end position="624"/>
    </location>
</feature>
<feature type="region of interest" description="Disordered" evidence="1">
    <location>
        <begin position="1"/>
        <end position="124"/>
    </location>
</feature>
<feature type="compositionally biased region" description="Low complexity" evidence="1">
    <location>
        <begin position="916"/>
        <end position="930"/>
    </location>
</feature>